<name>A0A1F6BYN4_9BACT</name>
<feature type="transmembrane region" description="Helical" evidence="1">
    <location>
        <begin position="31"/>
        <end position="53"/>
    </location>
</feature>
<reference evidence="3 4" key="1">
    <citation type="journal article" date="2016" name="Nat. Commun.">
        <title>Thousands of microbial genomes shed light on interconnected biogeochemical processes in an aquifer system.</title>
        <authorList>
            <person name="Anantharaman K."/>
            <person name="Brown C.T."/>
            <person name="Hug L.A."/>
            <person name="Sharon I."/>
            <person name="Castelle C.J."/>
            <person name="Probst A.J."/>
            <person name="Thomas B.C."/>
            <person name="Singh A."/>
            <person name="Wilkins M.J."/>
            <person name="Karaoz U."/>
            <person name="Brodie E.L."/>
            <person name="Williams K.H."/>
            <person name="Hubbard S.S."/>
            <person name="Banfield J.F."/>
        </authorList>
    </citation>
    <scope>NUCLEOTIDE SEQUENCE [LARGE SCALE GENOMIC DNA]</scope>
</reference>
<dbReference type="InterPro" id="IPR043712">
    <property type="entry name" value="DUF5652"/>
</dbReference>
<sequence>MWPALTILPLILWGLGWKGWAMWLAARRGETPWFIALLIINTAGLLEIFYIFVIAKRKDTEEEALKVVPEEQSNKS</sequence>
<dbReference type="Proteomes" id="UP000176322">
    <property type="component" value="Unassembled WGS sequence"/>
</dbReference>
<keyword evidence="1" id="KW-0472">Membrane</keyword>
<evidence type="ECO:0000313" key="4">
    <source>
        <dbReference type="Proteomes" id="UP000176322"/>
    </source>
</evidence>
<accession>A0A1F6BYN4</accession>
<keyword evidence="1" id="KW-0812">Transmembrane</keyword>
<protein>
    <recommendedName>
        <fullName evidence="2">DUF5652 domain-containing protein</fullName>
    </recommendedName>
</protein>
<keyword evidence="1" id="KW-1133">Transmembrane helix</keyword>
<evidence type="ECO:0000259" key="2">
    <source>
        <dbReference type="Pfam" id="PF18893"/>
    </source>
</evidence>
<dbReference type="Pfam" id="PF18893">
    <property type="entry name" value="DUF5652"/>
    <property type="match status" value="1"/>
</dbReference>
<organism evidence="3 4">
    <name type="scientific">Candidatus Kaiserbacteria bacterium RIFCSPHIGHO2_01_FULL_46_22</name>
    <dbReference type="NCBI Taxonomy" id="1798475"/>
    <lineage>
        <taxon>Bacteria</taxon>
        <taxon>Candidatus Kaiseribacteriota</taxon>
    </lineage>
</organism>
<dbReference type="AlphaFoldDB" id="A0A1F6BYN4"/>
<comment type="caution">
    <text evidence="3">The sequence shown here is derived from an EMBL/GenBank/DDBJ whole genome shotgun (WGS) entry which is preliminary data.</text>
</comment>
<gene>
    <name evidence="3" type="ORF">A2837_00905</name>
</gene>
<evidence type="ECO:0000256" key="1">
    <source>
        <dbReference type="SAM" id="Phobius"/>
    </source>
</evidence>
<dbReference type="STRING" id="1798475.A2837_00905"/>
<feature type="domain" description="DUF5652" evidence="2">
    <location>
        <begin position="6"/>
        <end position="60"/>
    </location>
</feature>
<proteinExistence type="predicted"/>
<dbReference type="EMBL" id="MFKO01000002">
    <property type="protein sequence ID" value="OGG42021.1"/>
    <property type="molecule type" value="Genomic_DNA"/>
</dbReference>
<evidence type="ECO:0000313" key="3">
    <source>
        <dbReference type="EMBL" id="OGG42021.1"/>
    </source>
</evidence>